<dbReference type="AlphaFoldDB" id="A0A0G0PTH6"/>
<comment type="caution">
    <text evidence="2">The sequence shown here is derived from an EMBL/GenBank/DDBJ whole genome shotgun (WGS) entry which is preliminary data.</text>
</comment>
<dbReference type="Proteomes" id="UP000034137">
    <property type="component" value="Unassembled WGS sequence"/>
</dbReference>
<evidence type="ECO:0000259" key="1">
    <source>
        <dbReference type="Pfam" id="PF00188"/>
    </source>
</evidence>
<reference evidence="2 3" key="1">
    <citation type="journal article" date="2015" name="Nature">
        <title>rRNA introns, odd ribosomes, and small enigmatic genomes across a large radiation of phyla.</title>
        <authorList>
            <person name="Brown C.T."/>
            <person name="Hug L.A."/>
            <person name="Thomas B.C."/>
            <person name="Sharon I."/>
            <person name="Castelle C.J."/>
            <person name="Singh A."/>
            <person name="Wilkins M.J."/>
            <person name="Williams K.H."/>
            <person name="Banfield J.F."/>
        </authorList>
    </citation>
    <scope>NUCLEOTIDE SEQUENCE [LARGE SCALE GENOMIC DNA]</scope>
</reference>
<dbReference type="EMBL" id="LBXO01000059">
    <property type="protein sequence ID" value="KKR31484.1"/>
    <property type="molecule type" value="Genomic_DNA"/>
</dbReference>
<sequence>MKKLFLFFSVILVLWIFFGNGLEKIISKYDVELPPLEKISEKIKVAERQILAPPPLIGKENFEDSFLSDQGVLEWTNTAREKNQLSRLKRNEKLAGAALNKANDILANQYFEHISPAGKGPADLAQAVSYQYIVIGENLALGNFKDDEELVMAWMQSPGHRANILNSKYAEIGIAVVKGDFNGKQTWVAVQEFGLPLSSCPEPDIALKTVLDGKIQQANKLEQELILIKAQIDKPSTKFSSKHQGLVDKYNTMVGSYNKLLPEIKNLTNRYNLEVDKFNQCIKT</sequence>
<dbReference type="Gene3D" id="3.40.33.10">
    <property type="entry name" value="CAP"/>
    <property type="match status" value="1"/>
</dbReference>
<dbReference type="InterPro" id="IPR035940">
    <property type="entry name" value="CAP_sf"/>
</dbReference>
<evidence type="ECO:0000313" key="2">
    <source>
        <dbReference type="EMBL" id="KKR31484.1"/>
    </source>
</evidence>
<accession>A0A0G0PTH6</accession>
<name>A0A0G0PTH6_9BACT</name>
<gene>
    <name evidence="2" type="ORF">UT64_C0059G0007</name>
</gene>
<protein>
    <recommendedName>
        <fullName evidence="1">SCP domain-containing protein</fullName>
    </recommendedName>
</protein>
<dbReference type="PANTHER" id="PTHR31157">
    <property type="entry name" value="SCP DOMAIN-CONTAINING PROTEIN"/>
    <property type="match status" value="1"/>
</dbReference>
<feature type="domain" description="SCP" evidence="1">
    <location>
        <begin position="76"/>
        <end position="190"/>
    </location>
</feature>
<evidence type="ECO:0000313" key="3">
    <source>
        <dbReference type="Proteomes" id="UP000034137"/>
    </source>
</evidence>
<dbReference type="CDD" id="cd05379">
    <property type="entry name" value="CAP_bacterial"/>
    <property type="match status" value="1"/>
</dbReference>
<dbReference type="InterPro" id="IPR014044">
    <property type="entry name" value="CAP_dom"/>
</dbReference>
<proteinExistence type="predicted"/>
<dbReference type="SUPFAM" id="SSF55797">
    <property type="entry name" value="PR-1-like"/>
    <property type="match status" value="1"/>
</dbReference>
<organism evidence="2 3">
    <name type="scientific">Candidatus Falkowbacteria bacterium GW2011_GWF2_39_8</name>
    <dbReference type="NCBI Taxonomy" id="1618642"/>
    <lineage>
        <taxon>Bacteria</taxon>
        <taxon>Candidatus Falkowiibacteriota</taxon>
    </lineage>
</organism>
<dbReference type="Pfam" id="PF00188">
    <property type="entry name" value="CAP"/>
    <property type="match status" value="1"/>
</dbReference>
<dbReference type="PANTHER" id="PTHR31157:SF1">
    <property type="entry name" value="SCP DOMAIN-CONTAINING PROTEIN"/>
    <property type="match status" value="1"/>
</dbReference>